<dbReference type="Proteomes" id="UP000094112">
    <property type="component" value="Unassembled WGS sequence"/>
</dbReference>
<protein>
    <submittedName>
        <fullName evidence="1">Uncharacterized protein</fullName>
    </submittedName>
</protein>
<accession>A0A1E3P563</accession>
<organism evidence="1 2">
    <name type="scientific">Wickerhamomyces anomalus (strain ATCC 58044 / CBS 1984 / NCYC 433 / NRRL Y-366-8)</name>
    <name type="common">Yeast</name>
    <name type="synonym">Hansenula anomala</name>
    <dbReference type="NCBI Taxonomy" id="683960"/>
    <lineage>
        <taxon>Eukaryota</taxon>
        <taxon>Fungi</taxon>
        <taxon>Dikarya</taxon>
        <taxon>Ascomycota</taxon>
        <taxon>Saccharomycotina</taxon>
        <taxon>Saccharomycetes</taxon>
        <taxon>Phaffomycetales</taxon>
        <taxon>Wickerhamomycetaceae</taxon>
        <taxon>Wickerhamomyces</taxon>
    </lineage>
</organism>
<dbReference type="AlphaFoldDB" id="A0A1E3P563"/>
<proteinExistence type="predicted"/>
<keyword evidence="2" id="KW-1185">Reference proteome</keyword>
<name>A0A1E3P563_WICAA</name>
<evidence type="ECO:0000313" key="1">
    <source>
        <dbReference type="EMBL" id="ODQ60420.1"/>
    </source>
</evidence>
<dbReference type="GeneID" id="30200715"/>
<gene>
    <name evidence="1" type="ORF">WICANDRAFT_62979</name>
</gene>
<reference evidence="1 2" key="1">
    <citation type="journal article" date="2016" name="Proc. Natl. Acad. Sci. U.S.A.">
        <title>Comparative genomics of biotechnologically important yeasts.</title>
        <authorList>
            <person name="Riley R."/>
            <person name="Haridas S."/>
            <person name="Wolfe K.H."/>
            <person name="Lopes M.R."/>
            <person name="Hittinger C.T."/>
            <person name="Goeker M."/>
            <person name="Salamov A.A."/>
            <person name="Wisecaver J.H."/>
            <person name="Long T.M."/>
            <person name="Calvey C.H."/>
            <person name="Aerts A.L."/>
            <person name="Barry K.W."/>
            <person name="Choi C."/>
            <person name="Clum A."/>
            <person name="Coughlan A.Y."/>
            <person name="Deshpande S."/>
            <person name="Douglass A.P."/>
            <person name="Hanson S.J."/>
            <person name="Klenk H.-P."/>
            <person name="LaButti K.M."/>
            <person name="Lapidus A."/>
            <person name="Lindquist E.A."/>
            <person name="Lipzen A.M."/>
            <person name="Meier-Kolthoff J.P."/>
            <person name="Ohm R.A."/>
            <person name="Otillar R.P."/>
            <person name="Pangilinan J.L."/>
            <person name="Peng Y."/>
            <person name="Rokas A."/>
            <person name="Rosa C.A."/>
            <person name="Scheuner C."/>
            <person name="Sibirny A.A."/>
            <person name="Slot J.C."/>
            <person name="Stielow J.B."/>
            <person name="Sun H."/>
            <person name="Kurtzman C.P."/>
            <person name="Blackwell M."/>
            <person name="Grigoriev I.V."/>
            <person name="Jeffries T.W."/>
        </authorList>
    </citation>
    <scope>NUCLEOTIDE SEQUENCE [LARGE SCALE GENOMIC DNA]</scope>
    <source>
        <strain evidence="2">ATCC 58044 / CBS 1984 / NCYC 433 / NRRL Y-366-8</strain>
    </source>
</reference>
<dbReference type="EMBL" id="KV454210">
    <property type="protein sequence ID" value="ODQ60420.1"/>
    <property type="molecule type" value="Genomic_DNA"/>
</dbReference>
<dbReference type="RefSeq" id="XP_019039627.1">
    <property type="nucleotide sequence ID" value="XM_019183469.1"/>
</dbReference>
<sequence>MQLQNTILNTLKFINKPTHIQISKSLGNLSISIRQNPQQLYETYNYMKQYSHYNFDSKYKNWFELNKFEQSKFMDTYINKHELINQNKQASNAIKQMDNENKDVNFMFFYLYEHLKQQADQVDTQEVVFKDDIYDLLIEKGDY</sequence>
<evidence type="ECO:0000313" key="2">
    <source>
        <dbReference type="Proteomes" id="UP000094112"/>
    </source>
</evidence>
<dbReference type="OrthoDB" id="3979401at2759"/>